<protein>
    <submittedName>
        <fullName evidence="1">Uncharacterized protein</fullName>
    </submittedName>
</protein>
<sequence>MQLRLFINLSILVSYAVLNTVQGQEVIEVSKNDFHEKYADNVDVSGSVLAASYVPGSLKYASPDQLYVYVPEYRRFLNIVLSSIDGKYSADASFELSENQTGWIQLKLPTEYQSEYKKYLPNRLVAFSFADNTDMFGNYIQEVFPTSWGTPTSNRFTLLVNSAGSNPNITFKDNEGKLVTEDCQSIREKFTRVFNYTCSLSDHAIDIATTFTFSPDYQSSGKDYIIWPIGD</sequence>
<dbReference type="EMBL" id="JBHRSX010000021">
    <property type="protein sequence ID" value="MFC3202231.1"/>
    <property type="molecule type" value="Genomic_DNA"/>
</dbReference>
<evidence type="ECO:0000313" key="1">
    <source>
        <dbReference type="EMBL" id="MFC3202231.1"/>
    </source>
</evidence>
<accession>A0ABV7JWB3</accession>
<proteinExistence type="predicted"/>
<dbReference type="Proteomes" id="UP001595477">
    <property type="component" value="Unassembled WGS sequence"/>
</dbReference>
<comment type="caution">
    <text evidence="1">The sequence shown here is derived from an EMBL/GenBank/DDBJ whole genome shotgun (WGS) entry which is preliminary data.</text>
</comment>
<gene>
    <name evidence="1" type="ORF">ACFOEW_10425</name>
</gene>
<organism evidence="1 2">
    <name type="scientific">Alteromonas oceani</name>
    <dbReference type="NCBI Taxonomy" id="2071609"/>
    <lineage>
        <taxon>Bacteria</taxon>
        <taxon>Pseudomonadati</taxon>
        <taxon>Pseudomonadota</taxon>
        <taxon>Gammaproteobacteria</taxon>
        <taxon>Alteromonadales</taxon>
        <taxon>Alteromonadaceae</taxon>
        <taxon>Alteromonas/Salinimonas group</taxon>
        <taxon>Alteromonas</taxon>
    </lineage>
</organism>
<evidence type="ECO:0000313" key="2">
    <source>
        <dbReference type="Proteomes" id="UP001595477"/>
    </source>
</evidence>
<reference evidence="2" key="1">
    <citation type="journal article" date="2019" name="Int. J. Syst. Evol. Microbiol.">
        <title>The Global Catalogue of Microorganisms (GCM) 10K type strain sequencing project: providing services to taxonomists for standard genome sequencing and annotation.</title>
        <authorList>
            <consortium name="The Broad Institute Genomics Platform"/>
            <consortium name="The Broad Institute Genome Sequencing Center for Infectious Disease"/>
            <person name="Wu L."/>
            <person name="Ma J."/>
        </authorList>
    </citation>
    <scope>NUCLEOTIDE SEQUENCE [LARGE SCALE GENOMIC DNA]</scope>
    <source>
        <strain evidence="2">KCTC 52449</strain>
    </source>
</reference>
<dbReference type="RefSeq" id="WP_123325993.1">
    <property type="nucleotide sequence ID" value="NZ_JBHRSX010000021.1"/>
</dbReference>
<name>A0ABV7JWB3_9ALTE</name>
<keyword evidence="2" id="KW-1185">Reference proteome</keyword>